<dbReference type="EMBL" id="FMVJ01000009">
    <property type="protein sequence ID" value="SCY98987.1"/>
    <property type="molecule type" value="Genomic_DNA"/>
</dbReference>
<dbReference type="AlphaFoldDB" id="A0A1G5KEI8"/>
<evidence type="ECO:0000313" key="1">
    <source>
        <dbReference type="EMBL" id="SCY98987.1"/>
    </source>
</evidence>
<organism evidence="1 2">
    <name type="scientific">Microvirga guangxiensis</name>
    <dbReference type="NCBI Taxonomy" id="549386"/>
    <lineage>
        <taxon>Bacteria</taxon>
        <taxon>Pseudomonadati</taxon>
        <taxon>Pseudomonadota</taxon>
        <taxon>Alphaproteobacteria</taxon>
        <taxon>Hyphomicrobiales</taxon>
        <taxon>Methylobacteriaceae</taxon>
        <taxon>Microvirga</taxon>
    </lineage>
</organism>
<proteinExistence type="predicted"/>
<dbReference type="Proteomes" id="UP000199569">
    <property type="component" value="Unassembled WGS sequence"/>
</dbReference>
<gene>
    <name evidence="1" type="ORF">SAMN02927923_03265</name>
</gene>
<accession>A0A1G5KEI8</accession>
<protein>
    <submittedName>
        <fullName evidence="1">Uncharacterized protein</fullName>
    </submittedName>
</protein>
<sequence length="60" mass="6735">MSLVPTDEEIEAKARELTDKDGPGWAAVVSEEHTQLETGTKGYWLKMAEGVLRAERRYAL</sequence>
<dbReference type="STRING" id="549386.SAMN02927923_03265"/>
<evidence type="ECO:0000313" key="2">
    <source>
        <dbReference type="Proteomes" id="UP000199569"/>
    </source>
</evidence>
<name>A0A1G5KEI8_9HYPH</name>
<keyword evidence="2" id="KW-1185">Reference proteome</keyword>
<reference evidence="1 2" key="1">
    <citation type="submission" date="2016-10" db="EMBL/GenBank/DDBJ databases">
        <authorList>
            <person name="de Groot N.N."/>
        </authorList>
    </citation>
    <scope>NUCLEOTIDE SEQUENCE [LARGE SCALE GENOMIC DNA]</scope>
    <source>
        <strain evidence="1 2">CGMCC 1.7666</strain>
    </source>
</reference>